<dbReference type="Gene3D" id="3.40.1080.20">
    <property type="entry name" value="Acetyl-CoA hydrolase/transferase C-terminal domain"/>
    <property type="match status" value="1"/>
</dbReference>
<dbReference type="Gene3D" id="3.30.750.70">
    <property type="entry name" value="4-hydroxybutyrate coenzyme like domains"/>
    <property type="match status" value="1"/>
</dbReference>
<dbReference type="InterPro" id="IPR038460">
    <property type="entry name" value="AcetylCoA_hyd_C_sf"/>
</dbReference>
<dbReference type="InterPro" id="IPR026888">
    <property type="entry name" value="AcetylCoA_hyd_C"/>
</dbReference>
<gene>
    <name evidence="2" type="ORF">FNH06_00690</name>
</gene>
<protein>
    <submittedName>
        <fullName evidence="2">Acetyl-CoA transferase</fullName>
    </submittedName>
</protein>
<dbReference type="Proteomes" id="UP000318578">
    <property type="component" value="Unassembled WGS sequence"/>
</dbReference>
<evidence type="ECO:0000313" key="3">
    <source>
        <dbReference type="Proteomes" id="UP000318578"/>
    </source>
</evidence>
<evidence type="ECO:0000259" key="1">
    <source>
        <dbReference type="Pfam" id="PF13336"/>
    </source>
</evidence>
<dbReference type="AlphaFoldDB" id="A0A558APC6"/>
<organism evidence="2 3">
    <name type="scientific">Amycolatopsis acidiphila</name>
    <dbReference type="NCBI Taxonomy" id="715473"/>
    <lineage>
        <taxon>Bacteria</taxon>
        <taxon>Bacillati</taxon>
        <taxon>Actinomycetota</taxon>
        <taxon>Actinomycetes</taxon>
        <taxon>Pseudonocardiales</taxon>
        <taxon>Pseudonocardiaceae</taxon>
        <taxon>Amycolatopsis</taxon>
    </lineage>
</organism>
<dbReference type="PANTHER" id="PTHR21432:SF20">
    <property type="entry name" value="ACETYL-COA HYDROLASE"/>
    <property type="match status" value="1"/>
</dbReference>
<evidence type="ECO:0000313" key="2">
    <source>
        <dbReference type="EMBL" id="TVT26111.1"/>
    </source>
</evidence>
<name>A0A558APC6_9PSEU</name>
<dbReference type="EMBL" id="VJZA01000001">
    <property type="protein sequence ID" value="TVT26111.1"/>
    <property type="molecule type" value="Genomic_DNA"/>
</dbReference>
<dbReference type="InterPro" id="IPR046433">
    <property type="entry name" value="ActCoA_hydro"/>
</dbReference>
<proteinExistence type="predicted"/>
<sequence length="381" mass="39461">MVAQGVGEPTPLLEELLAAAPPGIEVFVGFSHSDALAAPVRVPLLSFGAMGPLGKPPHRGSVEVVPAHFDDLPRVLPHRGRDLVLLMQVTAAGPDGKHGLGMAVDHTYALIGQSRCVVAEVNSQLPDTSAPRLAPSTFDALVPGSRALPVVPAPAIGEPQRRIAEYVAELVPDGATLQLGIGAVPTAIGRCLVDRRNLAVRSTLVGDWLLDLASAGALRPGPAAVVISEAAGSPELYKYVAESAVQVRPVREVTGPAAAGAVENLVAVNSALQVDLTGQVNAEEIRAGFVGAIGGQAEYLRAAQRSAGGLAIVALPAAAGQHSRIVRRLDPPTVTTARSHVDLVVTEYGLADLRGRSLRERTESLISVAAPQHRAALREGQ</sequence>
<comment type="caution">
    <text evidence="2">The sequence shown here is derived from an EMBL/GenBank/DDBJ whole genome shotgun (WGS) entry which is preliminary data.</text>
</comment>
<dbReference type="Gene3D" id="3.40.1080.10">
    <property type="entry name" value="Glutaconate Coenzyme A-transferase"/>
    <property type="match status" value="1"/>
</dbReference>
<dbReference type="OrthoDB" id="9801795at2"/>
<dbReference type="SUPFAM" id="SSF100950">
    <property type="entry name" value="NagB/RpiA/CoA transferase-like"/>
    <property type="match status" value="2"/>
</dbReference>
<dbReference type="GO" id="GO:0008775">
    <property type="term" value="F:acetate CoA-transferase activity"/>
    <property type="evidence" value="ECO:0007669"/>
    <property type="project" value="InterPro"/>
</dbReference>
<reference evidence="2 3" key="1">
    <citation type="submission" date="2019-07" db="EMBL/GenBank/DDBJ databases">
        <title>New species of Amycolatopsis and Streptomyces.</title>
        <authorList>
            <person name="Duangmal K."/>
            <person name="Teo W.F.A."/>
            <person name="Lipun K."/>
        </authorList>
    </citation>
    <scope>NUCLEOTIDE SEQUENCE [LARGE SCALE GENOMIC DNA]</scope>
    <source>
        <strain evidence="2 3">JCM 30562</strain>
    </source>
</reference>
<dbReference type="InterPro" id="IPR037171">
    <property type="entry name" value="NagB/RpiA_transferase-like"/>
</dbReference>
<keyword evidence="2" id="KW-0808">Transferase</keyword>
<dbReference type="Pfam" id="PF13336">
    <property type="entry name" value="AcetylCoA_hyd_C"/>
    <property type="match status" value="1"/>
</dbReference>
<keyword evidence="3" id="KW-1185">Reference proteome</keyword>
<dbReference type="PANTHER" id="PTHR21432">
    <property type="entry name" value="ACETYL-COA HYDROLASE-RELATED"/>
    <property type="match status" value="1"/>
</dbReference>
<dbReference type="GO" id="GO:0006083">
    <property type="term" value="P:acetate metabolic process"/>
    <property type="evidence" value="ECO:0007669"/>
    <property type="project" value="InterPro"/>
</dbReference>
<feature type="domain" description="Acetyl-CoA hydrolase/transferase C-terminal" evidence="1">
    <location>
        <begin position="232"/>
        <end position="379"/>
    </location>
</feature>
<accession>A0A558APC6</accession>